<proteinExistence type="predicted"/>
<gene>
    <name evidence="1" type="ORF">DUI87_16590</name>
</gene>
<name>A0A3M0K757_HIRRU</name>
<evidence type="ECO:0000313" key="1">
    <source>
        <dbReference type="EMBL" id="RMC07134.1"/>
    </source>
</evidence>
<protein>
    <submittedName>
        <fullName evidence="1">Uncharacterized protein</fullName>
    </submittedName>
</protein>
<organism evidence="1 2">
    <name type="scientific">Hirundo rustica rustica</name>
    <dbReference type="NCBI Taxonomy" id="333673"/>
    <lineage>
        <taxon>Eukaryota</taxon>
        <taxon>Metazoa</taxon>
        <taxon>Chordata</taxon>
        <taxon>Craniata</taxon>
        <taxon>Vertebrata</taxon>
        <taxon>Euteleostomi</taxon>
        <taxon>Archelosauria</taxon>
        <taxon>Archosauria</taxon>
        <taxon>Dinosauria</taxon>
        <taxon>Saurischia</taxon>
        <taxon>Theropoda</taxon>
        <taxon>Coelurosauria</taxon>
        <taxon>Aves</taxon>
        <taxon>Neognathae</taxon>
        <taxon>Neoaves</taxon>
        <taxon>Telluraves</taxon>
        <taxon>Australaves</taxon>
        <taxon>Passeriformes</taxon>
        <taxon>Sylvioidea</taxon>
        <taxon>Hirundinidae</taxon>
        <taxon>Hirundo</taxon>
    </lineage>
</organism>
<dbReference type="AlphaFoldDB" id="A0A3M0K757"/>
<reference evidence="1 2" key="1">
    <citation type="submission" date="2018-07" db="EMBL/GenBank/DDBJ databases">
        <title>A high quality draft genome assembly of the barn swallow (H. rustica rustica).</title>
        <authorList>
            <person name="Formenti G."/>
            <person name="Chiara M."/>
            <person name="Poveda L."/>
            <person name="Francoijs K.-J."/>
            <person name="Bonisoli-Alquati A."/>
            <person name="Canova L."/>
            <person name="Gianfranceschi L."/>
            <person name="Horner D.S."/>
            <person name="Saino N."/>
        </authorList>
    </citation>
    <scope>NUCLEOTIDE SEQUENCE [LARGE SCALE GENOMIC DNA]</scope>
    <source>
        <strain evidence="1">Chelidonia</strain>
        <tissue evidence="1">Blood</tissue>
    </source>
</reference>
<keyword evidence="2" id="KW-1185">Reference proteome</keyword>
<sequence>MKRVLKWPKTAEQGIFELLYGVQNLKLEMPKGFTEVLEKTLSIGESEKRTAGVAGNGSSYVRLEPVYPYIKGKSLTALNPRWSKSWHPEKEGLRFLQERSSSAPVKLSLPGRALPSIYSPPGRLCFKPEALHAIYYKHGEQIIP</sequence>
<accession>A0A3M0K757</accession>
<dbReference type="Proteomes" id="UP000269221">
    <property type="component" value="Unassembled WGS sequence"/>
</dbReference>
<evidence type="ECO:0000313" key="2">
    <source>
        <dbReference type="Proteomes" id="UP000269221"/>
    </source>
</evidence>
<comment type="caution">
    <text evidence="1">The sequence shown here is derived from an EMBL/GenBank/DDBJ whole genome shotgun (WGS) entry which is preliminary data.</text>
</comment>
<dbReference type="EMBL" id="QRBI01000120">
    <property type="protein sequence ID" value="RMC07134.1"/>
    <property type="molecule type" value="Genomic_DNA"/>
</dbReference>